<dbReference type="InterPro" id="IPR016163">
    <property type="entry name" value="Ald_DH_C"/>
</dbReference>
<feature type="domain" description="Aldehyde dehydrogenase" evidence="5">
    <location>
        <begin position="22"/>
        <end position="482"/>
    </location>
</feature>
<dbReference type="PROSITE" id="PS00070">
    <property type="entry name" value="ALDEHYDE_DEHYDR_CYS"/>
    <property type="match status" value="1"/>
</dbReference>
<evidence type="ECO:0000256" key="1">
    <source>
        <dbReference type="ARBA" id="ARBA00009986"/>
    </source>
</evidence>
<evidence type="ECO:0000313" key="7">
    <source>
        <dbReference type="Proteomes" id="UP000184211"/>
    </source>
</evidence>
<dbReference type="STRING" id="870908.SAMN04488044_2136"/>
<name>A0A1M5QXB5_9RHOB</name>
<evidence type="ECO:0000259" key="5">
    <source>
        <dbReference type="Pfam" id="PF00171"/>
    </source>
</evidence>
<dbReference type="InterPro" id="IPR016160">
    <property type="entry name" value="Ald_DH_CS_CYS"/>
</dbReference>
<dbReference type="PANTHER" id="PTHR43353:SF5">
    <property type="entry name" value="SUCCINATE-SEMIALDEHYDE DEHYDROGENASE, MITOCHONDRIAL"/>
    <property type="match status" value="1"/>
</dbReference>
<dbReference type="InterPro" id="IPR015590">
    <property type="entry name" value="Aldehyde_DH_dom"/>
</dbReference>
<sequence>MTQFDIQPGQVFAAQMFINGAWTSGSSAEVVEVENPANEEVIATTPLGTADDAAAGLEAARDAQVLWAKVPAVERGRVVRKLGELILARTEEFARLITTEQGKPLDQAKGEVGATAEFLFHAADNARRIEGDILVSDNRNEEIHIRRHPYGVVVGLTSWNYPAALATRKLGPALVAGNGFVLLAHEITPLSGLYIAALAEQAGIPKGLFNVVTGRGPVVGQALVEHPISAMVTMTGSNRAGREIFRAGADGMKVLRLELGGKAPFIVLEDADIDKAVEAAVVARFTNCGQICTCNERMYLHQDIADEFLEKFVAKAAALTIGDPMTNPDMGPKVSGPEVDKIGSIVAAAVAEGAEVLLEGGALTEGAYAKGHWIAPTVLEVKDNSNSVVQNEVFGPVVPAVRVGDFVEALKLANDTHFGLSAYLFTQNHRRIMQTPYALNFGEIYVNRANGEQVHAFHNGWGQSGLGGEDGKYGFDGYLRKQSLYMNWD</sequence>
<dbReference type="InterPro" id="IPR016162">
    <property type="entry name" value="Ald_DH_N"/>
</dbReference>
<keyword evidence="7" id="KW-1185">Reference proteome</keyword>
<dbReference type="Pfam" id="PF00171">
    <property type="entry name" value="Aldedh"/>
    <property type="match status" value="1"/>
</dbReference>
<dbReference type="AlphaFoldDB" id="A0A1M5QXB5"/>
<dbReference type="InterPro" id="IPR016161">
    <property type="entry name" value="Ald_DH/histidinol_DH"/>
</dbReference>
<dbReference type="Proteomes" id="UP000184211">
    <property type="component" value="Unassembled WGS sequence"/>
</dbReference>
<evidence type="ECO:0000256" key="2">
    <source>
        <dbReference type="ARBA" id="ARBA00023002"/>
    </source>
</evidence>
<dbReference type="PANTHER" id="PTHR43353">
    <property type="entry name" value="SUCCINATE-SEMIALDEHYDE DEHYDROGENASE, MITOCHONDRIAL"/>
    <property type="match status" value="1"/>
</dbReference>
<keyword evidence="2 4" id="KW-0560">Oxidoreductase</keyword>
<dbReference type="FunFam" id="3.40.605.10:FF:000007">
    <property type="entry name" value="NAD/NADP-dependent betaine aldehyde dehydrogenase"/>
    <property type="match status" value="1"/>
</dbReference>
<feature type="active site" evidence="3">
    <location>
        <position position="258"/>
    </location>
</feature>
<dbReference type="SUPFAM" id="SSF53720">
    <property type="entry name" value="ALDH-like"/>
    <property type="match status" value="1"/>
</dbReference>
<evidence type="ECO:0000256" key="3">
    <source>
        <dbReference type="PROSITE-ProRule" id="PRU10007"/>
    </source>
</evidence>
<dbReference type="InterPro" id="IPR050740">
    <property type="entry name" value="Aldehyde_DH_Superfamily"/>
</dbReference>
<dbReference type="GO" id="GO:0009450">
    <property type="term" value="P:gamma-aminobutyric acid catabolic process"/>
    <property type="evidence" value="ECO:0007669"/>
    <property type="project" value="TreeGrafter"/>
</dbReference>
<protein>
    <submittedName>
        <fullName evidence="6">Lactaldehyde dehydrogenase / glycolaldehyde dehydrogenase</fullName>
    </submittedName>
</protein>
<dbReference type="Gene3D" id="3.40.605.10">
    <property type="entry name" value="Aldehyde Dehydrogenase, Chain A, domain 1"/>
    <property type="match status" value="1"/>
</dbReference>
<dbReference type="Gene3D" id="3.40.309.10">
    <property type="entry name" value="Aldehyde Dehydrogenase, Chain A, domain 2"/>
    <property type="match status" value="1"/>
</dbReference>
<dbReference type="PROSITE" id="PS00687">
    <property type="entry name" value="ALDEHYDE_DEHYDR_GLU"/>
    <property type="match status" value="1"/>
</dbReference>
<dbReference type="EMBL" id="FQWM01000003">
    <property type="protein sequence ID" value="SHH18774.1"/>
    <property type="molecule type" value="Genomic_DNA"/>
</dbReference>
<evidence type="ECO:0000256" key="4">
    <source>
        <dbReference type="RuleBase" id="RU003345"/>
    </source>
</evidence>
<dbReference type="RefSeq" id="WP_242648576.1">
    <property type="nucleotide sequence ID" value="NZ_FQWM01000003.1"/>
</dbReference>
<evidence type="ECO:0000313" key="6">
    <source>
        <dbReference type="EMBL" id="SHH18774.1"/>
    </source>
</evidence>
<organism evidence="6 7">
    <name type="scientific">Cognatishimia maritima</name>
    <dbReference type="NCBI Taxonomy" id="870908"/>
    <lineage>
        <taxon>Bacteria</taxon>
        <taxon>Pseudomonadati</taxon>
        <taxon>Pseudomonadota</taxon>
        <taxon>Alphaproteobacteria</taxon>
        <taxon>Rhodobacterales</taxon>
        <taxon>Paracoccaceae</taxon>
        <taxon>Cognatishimia</taxon>
    </lineage>
</organism>
<accession>A0A1M5QXB5</accession>
<dbReference type="FunFam" id="3.40.309.10:FF:000009">
    <property type="entry name" value="Aldehyde dehydrogenase A"/>
    <property type="match status" value="1"/>
</dbReference>
<dbReference type="GO" id="GO:0004777">
    <property type="term" value="F:succinate-semialdehyde dehydrogenase (NAD+) activity"/>
    <property type="evidence" value="ECO:0007669"/>
    <property type="project" value="TreeGrafter"/>
</dbReference>
<proteinExistence type="inferred from homology"/>
<dbReference type="InterPro" id="IPR029510">
    <property type="entry name" value="Ald_DH_CS_GLU"/>
</dbReference>
<gene>
    <name evidence="6" type="ORF">SAMN04488044_2136</name>
</gene>
<comment type="similarity">
    <text evidence="1 4">Belongs to the aldehyde dehydrogenase family.</text>
</comment>
<reference evidence="7" key="1">
    <citation type="submission" date="2016-11" db="EMBL/GenBank/DDBJ databases">
        <authorList>
            <person name="Varghese N."/>
            <person name="Submissions S."/>
        </authorList>
    </citation>
    <scope>NUCLEOTIDE SEQUENCE [LARGE SCALE GENOMIC DNA]</scope>
    <source>
        <strain evidence="7">DSM 28223</strain>
    </source>
</reference>